<dbReference type="PANTHER" id="PTHR34524:SF6">
    <property type="entry name" value="CALCYPHOSINE LIKE"/>
    <property type="match status" value="1"/>
</dbReference>
<protein>
    <recommendedName>
        <fullName evidence="4">EF-hand domain-containing protein</fullName>
    </recommendedName>
</protein>
<dbReference type="EMBL" id="HBFX01010450">
    <property type="protein sequence ID" value="CAD8951672.1"/>
    <property type="molecule type" value="Transcribed_RNA"/>
</dbReference>
<dbReference type="PROSITE" id="PS50222">
    <property type="entry name" value="EF_HAND_2"/>
    <property type="match status" value="6"/>
</dbReference>
<dbReference type="InterPro" id="IPR011992">
    <property type="entry name" value="EF-hand-dom_pair"/>
</dbReference>
<feature type="domain" description="EF-hand" evidence="4">
    <location>
        <begin position="164"/>
        <end position="199"/>
    </location>
</feature>
<accession>A0A6U4TIX2</accession>
<evidence type="ECO:0000313" key="5">
    <source>
        <dbReference type="EMBL" id="CAD8746455.1"/>
    </source>
</evidence>
<dbReference type="Gene3D" id="1.10.238.10">
    <property type="entry name" value="EF-hand"/>
    <property type="match status" value="3"/>
</dbReference>
<feature type="domain" description="EF-hand" evidence="4">
    <location>
        <begin position="200"/>
        <end position="235"/>
    </location>
</feature>
<dbReference type="AlphaFoldDB" id="A0A6U4TIX2"/>
<dbReference type="InterPro" id="IPR018247">
    <property type="entry name" value="EF_Hand_1_Ca_BS"/>
</dbReference>
<dbReference type="PANTHER" id="PTHR34524">
    <property type="entry name" value="CALCYPHOSIN"/>
    <property type="match status" value="1"/>
</dbReference>
<dbReference type="InterPro" id="IPR002048">
    <property type="entry name" value="EF_hand_dom"/>
</dbReference>
<dbReference type="Gene3D" id="1.20.890.10">
    <property type="entry name" value="cAMP-dependent protein kinase regulatory subunit, dimerization-anchoring domain"/>
    <property type="match status" value="1"/>
</dbReference>
<dbReference type="GO" id="GO:0005509">
    <property type="term" value="F:calcium ion binding"/>
    <property type="evidence" value="ECO:0007669"/>
    <property type="project" value="InterPro"/>
</dbReference>
<keyword evidence="3" id="KW-0106">Calcium</keyword>
<dbReference type="InterPro" id="IPR051581">
    <property type="entry name" value="Ca-bind"/>
</dbReference>
<dbReference type="SMART" id="SM00054">
    <property type="entry name" value="EFh"/>
    <property type="match status" value="6"/>
</dbReference>
<dbReference type="SUPFAM" id="SSF47391">
    <property type="entry name" value="Dimerization-anchoring domain of cAMP-dependent PK regulatory subunit"/>
    <property type="match status" value="1"/>
</dbReference>
<keyword evidence="1" id="KW-0479">Metal-binding</keyword>
<feature type="domain" description="EF-hand" evidence="4">
    <location>
        <begin position="358"/>
        <end position="393"/>
    </location>
</feature>
<gene>
    <name evidence="6" type="ORF">HAND00432_LOCUS6207</name>
    <name evidence="5" type="ORF">HAND1043_LOCUS12952</name>
</gene>
<evidence type="ECO:0000256" key="1">
    <source>
        <dbReference type="ARBA" id="ARBA00022723"/>
    </source>
</evidence>
<dbReference type="Pfam" id="PF02197">
    <property type="entry name" value="RIIa"/>
    <property type="match status" value="1"/>
</dbReference>
<dbReference type="InterPro" id="IPR003117">
    <property type="entry name" value="cAMP_dep_PK_reg_su_I/II_a/b"/>
</dbReference>
<proteinExistence type="predicted"/>
<name>A0A6U4TIX2_HEMAN</name>
<evidence type="ECO:0000256" key="2">
    <source>
        <dbReference type="ARBA" id="ARBA00022737"/>
    </source>
</evidence>
<sequence length="445" mass="50484">MASKYRTGQTIPPEFPDILKDFVREILRHQPPNIFAFGAQYFREKAQTGGVGGGMSEEELVEYLTNLFLDSDKDGNGVLDKHEFKRLMQGADLGLSKKQIKFLYAEADINDDGTIEYREFIPACVELVMTIQARASTRSTIEDEEQQAQEAAADYFFHGMSKDELEHMLRESFNEADKDGSGQLDMKEFTAFLKSLPLNLTKREINMALMEVDTNQDGQVSIEEFVPLFHVIMIEMIKHSILDITRQPSELASFLIDLCQKVDTNLTGHLKPSRIAQCFRDADLGLSKFQIMMVMSEAPKDSEHGVAYEKFITGVAVPMIKNIVDVEESVQYKRTKAWKQVQDAEQQAEMILGMSRDDFTKVMGTVFQEFDVDESGYLDEAEFENAMRQSGIPFTDQQVMMLLSASDVNDDGRIQYGEFAEVAVQLMSYVQREAEVQGVMEQQEA</sequence>
<dbReference type="EMBL" id="HBFK01020942">
    <property type="protein sequence ID" value="CAD8746455.1"/>
    <property type="molecule type" value="Transcribed_RNA"/>
</dbReference>
<feature type="domain" description="EF-hand" evidence="4">
    <location>
        <begin position="95"/>
        <end position="130"/>
    </location>
</feature>
<feature type="domain" description="EF-hand" evidence="4">
    <location>
        <begin position="59"/>
        <end position="94"/>
    </location>
</feature>
<reference evidence="6" key="1">
    <citation type="submission" date="2021-01" db="EMBL/GenBank/DDBJ databases">
        <authorList>
            <person name="Corre E."/>
            <person name="Pelletier E."/>
            <person name="Niang G."/>
            <person name="Scheremetjew M."/>
            <person name="Finn R."/>
            <person name="Kale V."/>
            <person name="Holt S."/>
            <person name="Cochrane G."/>
            <person name="Meng A."/>
            <person name="Brown T."/>
            <person name="Cohen L."/>
        </authorList>
    </citation>
    <scope>NUCLEOTIDE SEQUENCE</scope>
    <source>
        <strain evidence="5">CCMP441</strain>
        <strain evidence="6">CCMP644</strain>
    </source>
</reference>
<dbReference type="SMART" id="SM00394">
    <property type="entry name" value="RIIa"/>
    <property type="match status" value="1"/>
</dbReference>
<dbReference type="PROSITE" id="PS00018">
    <property type="entry name" value="EF_HAND_1"/>
    <property type="match status" value="6"/>
</dbReference>
<dbReference type="Pfam" id="PF13499">
    <property type="entry name" value="EF-hand_7"/>
    <property type="match status" value="3"/>
</dbReference>
<keyword evidence="2" id="KW-0677">Repeat</keyword>
<evidence type="ECO:0000259" key="4">
    <source>
        <dbReference type="PROSITE" id="PS50222"/>
    </source>
</evidence>
<feature type="domain" description="EF-hand" evidence="4">
    <location>
        <begin position="394"/>
        <end position="429"/>
    </location>
</feature>
<evidence type="ECO:0000256" key="3">
    <source>
        <dbReference type="ARBA" id="ARBA00022837"/>
    </source>
</evidence>
<organism evidence="6">
    <name type="scientific">Hemiselmis andersenii</name>
    <name type="common">Cryptophyte alga</name>
    <dbReference type="NCBI Taxonomy" id="464988"/>
    <lineage>
        <taxon>Eukaryota</taxon>
        <taxon>Cryptophyceae</taxon>
        <taxon>Cryptomonadales</taxon>
        <taxon>Hemiselmidaceae</taxon>
        <taxon>Hemiselmis</taxon>
    </lineage>
</organism>
<dbReference type="CDD" id="cd22984">
    <property type="entry name" value="DD_CrRSP7-like"/>
    <property type="match status" value="1"/>
</dbReference>
<dbReference type="SUPFAM" id="SSF47473">
    <property type="entry name" value="EF-hand"/>
    <property type="match status" value="2"/>
</dbReference>
<evidence type="ECO:0000313" key="6">
    <source>
        <dbReference type="EMBL" id="CAD8951672.1"/>
    </source>
</evidence>